<proteinExistence type="predicted"/>
<evidence type="ECO:0000313" key="3">
    <source>
        <dbReference type="Proteomes" id="UP000276133"/>
    </source>
</evidence>
<protein>
    <submittedName>
        <fullName evidence="2">USP6 N-terminal</fullName>
    </submittedName>
</protein>
<feature type="compositionally biased region" description="Acidic residues" evidence="1">
    <location>
        <begin position="167"/>
        <end position="182"/>
    </location>
</feature>
<dbReference type="Proteomes" id="UP000276133">
    <property type="component" value="Unassembled WGS sequence"/>
</dbReference>
<comment type="caution">
    <text evidence="2">The sequence shown here is derived from an EMBL/GenBank/DDBJ whole genome shotgun (WGS) entry which is preliminary data.</text>
</comment>
<dbReference type="EMBL" id="REGN01012722">
    <property type="protein sequence ID" value="RMZ94927.1"/>
    <property type="molecule type" value="Genomic_DNA"/>
</dbReference>
<name>A0A3M7P856_BRAPC</name>
<gene>
    <name evidence="2" type="ORF">BpHYR1_023538</name>
</gene>
<sequence length="494" mass="55347">MLPFSLVLRVWDVYLLKGDITILAMSYCILKMHKKTLLQKEFDMDKINEFLNHKLPENFVFSDDLAMQKLNECIEKLLRYKFESSLLEPIPSNELAMLPFGDLKLLDNQHYLNKLAENKSKNGHGDGDRDEQLKKLAKTRLESEKMKREERRIKRMQEKGAKLELNSDSDDSEDDLDSDDDLNPSKLSEYDDDKDIESMISNMTRQSSPHRSINSVDIHATRINSKNSASNSSFTNHQGSDYENLIEQKNSLLNPRASPLKYSSNSLHKSSPKHTKLSLNARPASSSSSALLTHIISPNRQPTSSTSHLNNTATILSMPHTSSTTLTNTLTNTQATSANIAAISTNPDYYSHGMARILSTGKINEYVRSPHGIYTRVNVPPTNYRPNVSCVTAGQNKRTGSLRGLQKSVMQPGELLKKSATGSYNSPTKQNIQNHSLRIASIQQQNEMKSSFKNYSIIAQGPSLLPQVNKLDVSSGAPKTISQAKDLVEQCDYI</sequence>
<dbReference type="InterPro" id="IPR035969">
    <property type="entry name" value="Rab-GAP_TBC_sf"/>
</dbReference>
<dbReference type="OrthoDB" id="294251at2759"/>
<dbReference type="AlphaFoldDB" id="A0A3M7P856"/>
<organism evidence="2 3">
    <name type="scientific">Brachionus plicatilis</name>
    <name type="common">Marine rotifer</name>
    <name type="synonym">Brachionus muelleri</name>
    <dbReference type="NCBI Taxonomy" id="10195"/>
    <lineage>
        <taxon>Eukaryota</taxon>
        <taxon>Metazoa</taxon>
        <taxon>Spiralia</taxon>
        <taxon>Gnathifera</taxon>
        <taxon>Rotifera</taxon>
        <taxon>Eurotatoria</taxon>
        <taxon>Monogononta</taxon>
        <taxon>Pseudotrocha</taxon>
        <taxon>Ploima</taxon>
        <taxon>Brachionidae</taxon>
        <taxon>Brachionus</taxon>
    </lineage>
</organism>
<evidence type="ECO:0000313" key="2">
    <source>
        <dbReference type="EMBL" id="RMZ94927.1"/>
    </source>
</evidence>
<feature type="region of interest" description="Disordered" evidence="1">
    <location>
        <begin position="137"/>
        <end position="195"/>
    </location>
</feature>
<accession>A0A3M7P856</accession>
<dbReference type="Gene3D" id="1.10.472.80">
    <property type="entry name" value="Ypt/Rab-GAP domain of gyp1p, domain 3"/>
    <property type="match status" value="1"/>
</dbReference>
<evidence type="ECO:0000256" key="1">
    <source>
        <dbReference type="SAM" id="MobiDB-lite"/>
    </source>
</evidence>
<dbReference type="SUPFAM" id="SSF47923">
    <property type="entry name" value="Ypt/Rab-GAP domain of gyp1p"/>
    <property type="match status" value="1"/>
</dbReference>
<feature type="region of interest" description="Disordered" evidence="1">
    <location>
        <begin position="255"/>
        <end position="284"/>
    </location>
</feature>
<reference evidence="2 3" key="1">
    <citation type="journal article" date="2018" name="Sci. Rep.">
        <title>Genomic signatures of local adaptation to the degree of environmental predictability in rotifers.</title>
        <authorList>
            <person name="Franch-Gras L."/>
            <person name="Hahn C."/>
            <person name="Garcia-Roger E.M."/>
            <person name="Carmona M.J."/>
            <person name="Serra M."/>
            <person name="Gomez A."/>
        </authorList>
    </citation>
    <scope>NUCLEOTIDE SEQUENCE [LARGE SCALE GENOMIC DNA]</scope>
    <source>
        <strain evidence="2">HYR1</strain>
    </source>
</reference>
<feature type="compositionally biased region" description="Basic and acidic residues" evidence="1">
    <location>
        <begin position="137"/>
        <end position="162"/>
    </location>
</feature>
<keyword evidence="3" id="KW-1185">Reference proteome</keyword>
<dbReference type="STRING" id="10195.A0A3M7P856"/>